<evidence type="ECO:0000256" key="1">
    <source>
        <dbReference type="SAM" id="Phobius"/>
    </source>
</evidence>
<protein>
    <submittedName>
        <fullName evidence="2">Uncharacterized protein</fullName>
    </submittedName>
</protein>
<name>A0A3G7TJE8_9PSED</name>
<proteinExistence type="predicted"/>
<feature type="transmembrane region" description="Helical" evidence="1">
    <location>
        <begin position="91"/>
        <end position="111"/>
    </location>
</feature>
<reference evidence="2 3" key="1">
    <citation type="submission" date="2018-03" db="EMBL/GenBank/DDBJ databases">
        <title>Diversity of phytobeneficial traits revealed by whole-genome analysis of worldwide-isolated phenazine-producing Pseudomonas spp.</title>
        <authorList>
            <person name="Biessy A."/>
            <person name="Novinscak A."/>
            <person name="Blom J."/>
            <person name="Leger G."/>
            <person name="Thomashow L.S."/>
            <person name="Cazorla F.M."/>
            <person name="Josic D."/>
            <person name="Filion M."/>
        </authorList>
    </citation>
    <scope>NUCLEOTIDE SEQUENCE [LARGE SCALE GENOMIC DNA]</scope>
    <source>
        <strain evidence="2 3">B25</strain>
    </source>
</reference>
<dbReference type="EMBL" id="CP027753">
    <property type="protein sequence ID" value="AZE46502.1"/>
    <property type="molecule type" value="Genomic_DNA"/>
</dbReference>
<dbReference type="AlphaFoldDB" id="A0A3G7TJE8"/>
<dbReference type="RefSeq" id="WP_124319068.1">
    <property type="nucleotide sequence ID" value="NZ_CP027753.1"/>
</dbReference>
<dbReference type="Proteomes" id="UP000268048">
    <property type="component" value="Chromosome"/>
</dbReference>
<keyword evidence="1" id="KW-0812">Transmembrane</keyword>
<evidence type="ECO:0000313" key="2">
    <source>
        <dbReference type="EMBL" id="AZE46502.1"/>
    </source>
</evidence>
<keyword evidence="1" id="KW-0472">Membrane</keyword>
<evidence type="ECO:0000313" key="3">
    <source>
        <dbReference type="Proteomes" id="UP000268048"/>
    </source>
</evidence>
<organism evidence="2 3">
    <name type="scientific">Pseudomonas chlororaphis</name>
    <dbReference type="NCBI Taxonomy" id="587753"/>
    <lineage>
        <taxon>Bacteria</taxon>
        <taxon>Pseudomonadati</taxon>
        <taxon>Pseudomonadota</taxon>
        <taxon>Gammaproteobacteria</taxon>
        <taxon>Pseudomonadales</taxon>
        <taxon>Pseudomonadaceae</taxon>
        <taxon>Pseudomonas</taxon>
    </lineage>
</organism>
<gene>
    <name evidence="2" type="ORF">C4K04_0807</name>
</gene>
<accession>A0A3G7TJE8</accession>
<feature type="transmembrane region" description="Helical" evidence="1">
    <location>
        <begin position="47"/>
        <end position="71"/>
    </location>
</feature>
<sequence>MRKLWRKYLDLLDGDLNTRVFDNVKNLLVCALLFAAGTNALHSDHHLFLGLFGSSLTGWGLIGVSALLMLLNVSDGLRRLARLPYHRLLQVALFLVYLILAVRVVEIVWNFRAE</sequence>
<keyword evidence="1" id="KW-1133">Transmembrane helix</keyword>